<dbReference type="Pfam" id="PF07993">
    <property type="entry name" value="NAD_binding_4"/>
    <property type="match status" value="1"/>
</dbReference>
<dbReference type="GO" id="GO:0102965">
    <property type="term" value="F:alcohol-forming long-chain fatty acyl-CoA reductase activity"/>
    <property type="evidence" value="ECO:0007669"/>
    <property type="project" value="UniProtKB-EC"/>
</dbReference>
<evidence type="ECO:0000256" key="4">
    <source>
        <dbReference type="RuleBase" id="RU363097"/>
    </source>
</evidence>
<dbReference type="AlphaFoldDB" id="A0A9Q0FJL6"/>
<reference evidence="7" key="1">
    <citation type="submission" date="2022-02" db="EMBL/GenBank/DDBJ databases">
        <authorList>
            <person name="Henning P.M."/>
            <person name="McCubbin A.G."/>
            <person name="Shore J.S."/>
        </authorList>
    </citation>
    <scope>NUCLEOTIDE SEQUENCE</scope>
    <source>
        <strain evidence="7">F60SS</strain>
        <tissue evidence="7">Leaves</tissue>
    </source>
</reference>
<comment type="function">
    <text evidence="4">Catalyzes the reduction of fatty acyl-CoA to fatty alcohols.</text>
</comment>
<keyword evidence="4" id="KW-0560">Oxidoreductase</keyword>
<comment type="caution">
    <text evidence="7">The sequence shown here is derived from an EMBL/GenBank/DDBJ whole genome shotgun (WGS) entry which is preliminary data.</text>
</comment>
<dbReference type="SUPFAM" id="SSF51735">
    <property type="entry name" value="NAD(P)-binding Rossmann-fold domains"/>
    <property type="match status" value="1"/>
</dbReference>
<reference evidence="7" key="2">
    <citation type="journal article" date="2023" name="Plants (Basel)">
        <title>Annotation of the Turnera subulata (Passifloraceae) Draft Genome Reveals the S-Locus Evolved after the Divergence of Turneroideae from Passifloroideae in a Stepwise Manner.</title>
        <authorList>
            <person name="Henning P.M."/>
            <person name="Roalson E.H."/>
            <person name="Mir W."/>
            <person name="McCubbin A.G."/>
            <person name="Shore J.S."/>
        </authorList>
    </citation>
    <scope>NUCLEOTIDE SEQUENCE</scope>
    <source>
        <strain evidence="7">F60SS</strain>
    </source>
</reference>
<dbReference type="Pfam" id="PF03015">
    <property type="entry name" value="Sterile"/>
    <property type="match status" value="1"/>
</dbReference>
<evidence type="ECO:0000313" key="7">
    <source>
        <dbReference type="EMBL" id="KAJ4832661.1"/>
    </source>
</evidence>
<dbReference type="InterPro" id="IPR036291">
    <property type="entry name" value="NAD(P)-bd_dom_sf"/>
</dbReference>
<dbReference type="OrthoDB" id="912256at2759"/>
<dbReference type="GO" id="GO:0035336">
    <property type="term" value="P:long-chain fatty-acyl-CoA metabolic process"/>
    <property type="evidence" value="ECO:0007669"/>
    <property type="project" value="TreeGrafter"/>
</dbReference>
<feature type="domain" description="Fatty acyl-CoA reductase C-terminal" evidence="5">
    <location>
        <begin position="289"/>
        <end position="366"/>
    </location>
</feature>
<comment type="catalytic activity">
    <reaction evidence="4">
        <text>a long-chain fatty acyl-CoA + 2 NADPH + 2 H(+) = a long-chain primary fatty alcohol + 2 NADP(+) + CoA</text>
        <dbReference type="Rhea" id="RHEA:52716"/>
        <dbReference type="ChEBI" id="CHEBI:15378"/>
        <dbReference type="ChEBI" id="CHEBI:57287"/>
        <dbReference type="ChEBI" id="CHEBI:57783"/>
        <dbReference type="ChEBI" id="CHEBI:58349"/>
        <dbReference type="ChEBI" id="CHEBI:77396"/>
        <dbReference type="ChEBI" id="CHEBI:83139"/>
        <dbReference type="EC" id="1.2.1.84"/>
    </reaction>
</comment>
<dbReference type="EC" id="1.2.1.84" evidence="4"/>
<dbReference type="GO" id="GO:0010345">
    <property type="term" value="P:suberin biosynthetic process"/>
    <property type="evidence" value="ECO:0007669"/>
    <property type="project" value="TreeGrafter"/>
</dbReference>
<dbReference type="Proteomes" id="UP001141552">
    <property type="component" value="Unassembled WGS sequence"/>
</dbReference>
<dbReference type="InterPro" id="IPR026055">
    <property type="entry name" value="FAR"/>
</dbReference>
<evidence type="ECO:0000256" key="2">
    <source>
        <dbReference type="ARBA" id="ARBA00022516"/>
    </source>
</evidence>
<dbReference type="CDD" id="cd09071">
    <property type="entry name" value="FAR_C"/>
    <property type="match status" value="1"/>
</dbReference>
<accession>A0A9Q0FJL6</accession>
<evidence type="ECO:0000259" key="5">
    <source>
        <dbReference type="Pfam" id="PF03015"/>
    </source>
</evidence>
<evidence type="ECO:0000256" key="3">
    <source>
        <dbReference type="ARBA" id="ARBA00023098"/>
    </source>
</evidence>
<keyword evidence="4" id="KW-0521">NADP</keyword>
<dbReference type="GO" id="GO:0080019">
    <property type="term" value="F:alcohol-forming very long-chain fatty acyl-CoA reductase activity"/>
    <property type="evidence" value="ECO:0007669"/>
    <property type="project" value="InterPro"/>
</dbReference>
<protein>
    <recommendedName>
        <fullName evidence="4">Fatty acyl-CoA reductase</fullName>
        <ecNumber evidence="4">1.2.1.84</ecNumber>
    </recommendedName>
</protein>
<proteinExistence type="inferred from homology"/>
<dbReference type="PANTHER" id="PTHR11011:SF45">
    <property type="entry name" value="FATTY ACYL-COA REDUCTASE CG8306-RELATED"/>
    <property type="match status" value="1"/>
</dbReference>
<dbReference type="PANTHER" id="PTHR11011">
    <property type="entry name" value="MALE STERILITY PROTEIN 2-RELATED"/>
    <property type="match status" value="1"/>
</dbReference>
<organism evidence="7 8">
    <name type="scientific">Turnera subulata</name>
    <dbReference type="NCBI Taxonomy" id="218843"/>
    <lineage>
        <taxon>Eukaryota</taxon>
        <taxon>Viridiplantae</taxon>
        <taxon>Streptophyta</taxon>
        <taxon>Embryophyta</taxon>
        <taxon>Tracheophyta</taxon>
        <taxon>Spermatophyta</taxon>
        <taxon>Magnoliopsida</taxon>
        <taxon>eudicotyledons</taxon>
        <taxon>Gunneridae</taxon>
        <taxon>Pentapetalae</taxon>
        <taxon>rosids</taxon>
        <taxon>fabids</taxon>
        <taxon>Malpighiales</taxon>
        <taxon>Passifloraceae</taxon>
        <taxon>Turnera</taxon>
    </lineage>
</organism>
<evidence type="ECO:0000259" key="6">
    <source>
        <dbReference type="Pfam" id="PF07993"/>
    </source>
</evidence>
<evidence type="ECO:0000313" key="8">
    <source>
        <dbReference type="Proteomes" id="UP001141552"/>
    </source>
</evidence>
<dbReference type="InterPro" id="IPR033640">
    <property type="entry name" value="FAR_C"/>
</dbReference>
<gene>
    <name evidence="7" type="ORF">Tsubulata_043350</name>
</gene>
<comment type="similarity">
    <text evidence="1 4">Belongs to the fatty acyl-CoA reductase family.</text>
</comment>
<dbReference type="InterPro" id="IPR013120">
    <property type="entry name" value="FAR_NAD-bd"/>
</dbReference>
<evidence type="ECO:0000256" key="1">
    <source>
        <dbReference type="ARBA" id="ARBA00005928"/>
    </source>
</evidence>
<sequence length="390" mass="43449">MMKSTAGRLTSSSSTDQGIGIVEFLQGNNFFITGATGSLGKVLVEKIFRSTPKVGKVFLLVRGKDKQEALLRVKNEIADAALFKRLKEIHGNLFQDLMRSKVIPVVGDVCEPNLGMDTLTTAEIAEEIDVIVNSAANTTWDERYDVSLNTNAKGPARLLEFAKKCKKLKLLVHVSTAYVNGKRPGVFLEKPLCMEEEEEDDEISKVEQAIHVPFLDVDSELKLASDTMESYDGNERIQKLKELGMRRMADPILLSYGQGALPGFAGDPISLVDIVSAAAAATTTTTNNLDQKKYWKKTMERVIRLAQLYEPYTFTEARFDMENTKKVMEEMCGEEVTDFGFEVESISWEYYFKTIHLPGLRRHALKLKLKQPLAVAAAAPTPTPRPGSRM</sequence>
<dbReference type="Gene3D" id="3.40.50.720">
    <property type="entry name" value="NAD(P)-binding Rossmann-like Domain"/>
    <property type="match status" value="1"/>
</dbReference>
<dbReference type="EMBL" id="JAKUCV010005109">
    <property type="protein sequence ID" value="KAJ4832661.1"/>
    <property type="molecule type" value="Genomic_DNA"/>
</dbReference>
<feature type="domain" description="Thioester reductase (TE)" evidence="6">
    <location>
        <begin position="32"/>
        <end position="206"/>
    </location>
</feature>
<keyword evidence="3 4" id="KW-0443">Lipid metabolism</keyword>
<keyword evidence="8" id="KW-1185">Reference proteome</keyword>
<name>A0A9Q0FJL6_9ROSI</name>
<keyword evidence="2 4" id="KW-0444">Lipid biosynthesis</keyword>